<dbReference type="AlphaFoldDB" id="A0AAJ0XAW4"/>
<sequence>MAKPRTQRELAQTLLKKQGIMRLLELREAGVTAATMSRMERAGEVIRLSRGVYQLPDADLDPNHSLAEAAKRVPKGIVCLVSALAFHGLTDQLPPKVWMAIGPKDWASQRSGTGIRIVRFTDSLLRQGIETHVIEGVSVKVFGVAKTVADCFRHRGKVGQSVAIEGLQEALRQRKATPAEIARQAEKGGVSTVVRPYLEALTANA</sequence>
<dbReference type="Pfam" id="PF13338">
    <property type="entry name" value="AbiEi_4"/>
    <property type="match status" value="1"/>
</dbReference>
<evidence type="ECO:0000313" key="2">
    <source>
        <dbReference type="EMBL" id="MBK1705753.1"/>
    </source>
</evidence>
<keyword evidence="3" id="KW-1185">Reference proteome</keyword>
<gene>
    <name evidence="2" type="ORF">CKO40_14625</name>
</gene>
<reference evidence="2" key="1">
    <citation type="submission" date="2017-08" db="EMBL/GenBank/DDBJ databases">
        <authorList>
            <person name="Imhoff J.F."/>
            <person name="Rahn T."/>
            <person name="Kuenzel S."/>
            <person name="Neulinger S.C."/>
        </authorList>
    </citation>
    <scope>NUCLEOTIDE SEQUENCE</scope>
    <source>
        <strain evidence="2">DSM 11080</strain>
    </source>
</reference>
<dbReference type="RefSeq" id="WP_200346968.1">
    <property type="nucleotide sequence ID" value="NZ_NRSJ01000027.1"/>
</dbReference>
<name>A0AAJ0XAW4_9GAMM</name>
<feature type="domain" description="AbiEi antitoxin N-terminal" evidence="1">
    <location>
        <begin position="10"/>
        <end position="56"/>
    </location>
</feature>
<accession>A0AAJ0XAW4</accession>
<dbReference type="InterPro" id="IPR025159">
    <property type="entry name" value="AbiEi_N"/>
</dbReference>
<dbReference type="EMBL" id="NRSJ01000027">
    <property type="protein sequence ID" value="MBK1705753.1"/>
    <property type="molecule type" value="Genomic_DNA"/>
</dbReference>
<evidence type="ECO:0000313" key="3">
    <source>
        <dbReference type="Proteomes" id="UP001296776"/>
    </source>
</evidence>
<protein>
    <submittedName>
        <fullName evidence="2">Transcriptional regulator</fullName>
    </submittedName>
</protein>
<organism evidence="2 3">
    <name type="scientific">Halochromatium glycolicum</name>
    <dbReference type="NCBI Taxonomy" id="85075"/>
    <lineage>
        <taxon>Bacteria</taxon>
        <taxon>Pseudomonadati</taxon>
        <taxon>Pseudomonadota</taxon>
        <taxon>Gammaproteobacteria</taxon>
        <taxon>Chromatiales</taxon>
        <taxon>Chromatiaceae</taxon>
        <taxon>Halochromatium</taxon>
    </lineage>
</organism>
<dbReference type="Proteomes" id="UP001296776">
    <property type="component" value="Unassembled WGS sequence"/>
</dbReference>
<evidence type="ECO:0000259" key="1">
    <source>
        <dbReference type="Pfam" id="PF13338"/>
    </source>
</evidence>
<comment type="caution">
    <text evidence="2">The sequence shown here is derived from an EMBL/GenBank/DDBJ whole genome shotgun (WGS) entry which is preliminary data.</text>
</comment>
<reference evidence="2" key="2">
    <citation type="journal article" date="2020" name="Microorganisms">
        <title>Osmotic Adaptation and Compatible Solute Biosynthesis of Phototrophic Bacteria as Revealed from Genome Analyses.</title>
        <authorList>
            <person name="Imhoff J.F."/>
            <person name="Rahn T."/>
            <person name="Kunzel S."/>
            <person name="Keller A."/>
            <person name="Neulinger S.C."/>
        </authorList>
    </citation>
    <scope>NUCLEOTIDE SEQUENCE</scope>
    <source>
        <strain evidence="2">DSM 11080</strain>
    </source>
</reference>
<proteinExistence type="predicted"/>